<name>A0A066UFP9_9VIBR</name>
<feature type="compositionally biased region" description="Low complexity" evidence="1">
    <location>
        <begin position="188"/>
        <end position="203"/>
    </location>
</feature>
<dbReference type="Proteomes" id="UP000027219">
    <property type="component" value="Unassembled WGS sequence"/>
</dbReference>
<feature type="region of interest" description="Disordered" evidence="1">
    <location>
        <begin position="163"/>
        <end position="203"/>
    </location>
</feature>
<sequence>MKRSQNVVLPEMRKNWRQFSLAPISVAVTTAMISGCSDDSVRTNIYGTIDECIYDHPSYAAECKSAYQDALEEASRTAPKYKSIDDCAHEFGFSGCVAAPQNNWFMPAMAGFMFSRMVDDRRYYSQPMFTSTYSRSIFYDDWITADGRTYGKSYQRGTVSVSRDEFKPKPTVKRTISRGGFGSTVSAKSSWSSSKSSSKGWGG</sequence>
<accession>A0A066UFP9</accession>
<gene>
    <name evidence="2" type="ORF">VFDL14_10020</name>
</gene>
<organism evidence="2 3">
    <name type="scientific">Vibrio fortis</name>
    <dbReference type="NCBI Taxonomy" id="212667"/>
    <lineage>
        <taxon>Bacteria</taxon>
        <taxon>Pseudomonadati</taxon>
        <taxon>Pseudomonadota</taxon>
        <taxon>Gammaproteobacteria</taxon>
        <taxon>Vibrionales</taxon>
        <taxon>Vibrionaceae</taxon>
        <taxon>Vibrio</taxon>
    </lineage>
</organism>
<reference evidence="2 3" key="1">
    <citation type="submission" date="2014-02" db="EMBL/GenBank/DDBJ databases">
        <title>Vibrio fortis Dalian14 Genome Sequencing.</title>
        <authorList>
            <person name="Wang Y."/>
            <person name="Song L."/>
            <person name="Liu G."/>
            <person name="Ding J."/>
        </authorList>
    </citation>
    <scope>NUCLEOTIDE SEQUENCE [LARGE SCALE GENOMIC DNA]</scope>
    <source>
        <strain evidence="2 3">Dalian14</strain>
    </source>
</reference>
<dbReference type="AlphaFoldDB" id="A0A066UFP9"/>
<evidence type="ECO:0000313" key="2">
    <source>
        <dbReference type="EMBL" id="KDN26221.1"/>
    </source>
</evidence>
<dbReference type="OrthoDB" id="5903948at2"/>
<evidence type="ECO:0000256" key="1">
    <source>
        <dbReference type="SAM" id="MobiDB-lite"/>
    </source>
</evidence>
<proteinExistence type="predicted"/>
<keyword evidence="3" id="KW-1185">Reference proteome</keyword>
<dbReference type="STRING" id="212667.VFDL14_10020"/>
<evidence type="ECO:0000313" key="3">
    <source>
        <dbReference type="Proteomes" id="UP000027219"/>
    </source>
</evidence>
<evidence type="ECO:0008006" key="4">
    <source>
        <dbReference type="Google" id="ProtNLM"/>
    </source>
</evidence>
<dbReference type="EMBL" id="JFFR01000033">
    <property type="protein sequence ID" value="KDN26221.1"/>
    <property type="molecule type" value="Genomic_DNA"/>
</dbReference>
<dbReference type="Pfam" id="PF06693">
    <property type="entry name" value="DUF1190"/>
    <property type="match status" value="1"/>
</dbReference>
<comment type="caution">
    <text evidence="2">The sequence shown here is derived from an EMBL/GenBank/DDBJ whole genome shotgun (WGS) entry which is preliminary data.</text>
</comment>
<dbReference type="InterPro" id="IPR009576">
    <property type="entry name" value="Biofilm_formation_YgiB"/>
</dbReference>
<protein>
    <recommendedName>
        <fullName evidence="4">DUF1190 domain-containing protein</fullName>
    </recommendedName>
</protein>
<dbReference type="RefSeq" id="WP_032553453.1">
    <property type="nucleotide sequence ID" value="NZ_JFFR01000033.1"/>
</dbReference>